<comment type="similarity">
    <text evidence="3 12">Belongs to the CcmD/CycX/HelD family.</text>
</comment>
<keyword evidence="9 12" id="KW-0201">Cytochrome c-type biogenesis</keyword>
<comment type="caution">
    <text evidence="14">The sequence shown here is derived from an EMBL/GenBank/DDBJ whole genome shotgun (WGS) entry which is preliminary data.</text>
</comment>
<dbReference type="RefSeq" id="WP_147092291.1">
    <property type="nucleotide sequence ID" value="NZ_BJVC01000001.1"/>
</dbReference>
<comment type="subcellular location">
    <subcellularLocation>
        <location evidence="2 12">Cell inner membrane</location>
        <topology evidence="2 12">Single-pass membrane protein</topology>
    </subcellularLocation>
</comment>
<keyword evidence="13" id="KW-0175">Coiled coil</keyword>
<keyword evidence="10 12" id="KW-1133">Transmembrane helix</keyword>
<evidence type="ECO:0000256" key="9">
    <source>
        <dbReference type="ARBA" id="ARBA00022748"/>
    </source>
</evidence>
<dbReference type="GO" id="GO:0015886">
    <property type="term" value="P:heme transport"/>
    <property type="evidence" value="ECO:0007669"/>
    <property type="project" value="InterPro"/>
</dbReference>
<dbReference type="AlphaFoldDB" id="A0A511BMM6"/>
<keyword evidence="5 12" id="KW-0813">Transport</keyword>
<evidence type="ECO:0000313" key="14">
    <source>
        <dbReference type="EMBL" id="GEL01322.1"/>
    </source>
</evidence>
<evidence type="ECO:0000256" key="12">
    <source>
        <dbReference type="RuleBase" id="RU363101"/>
    </source>
</evidence>
<feature type="coiled-coil region" evidence="13">
    <location>
        <begin position="22"/>
        <end position="49"/>
    </location>
</feature>
<keyword evidence="15" id="KW-1185">Reference proteome</keyword>
<evidence type="ECO:0000256" key="4">
    <source>
        <dbReference type="ARBA" id="ARBA00016461"/>
    </source>
</evidence>
<evidence type="ECO:0000256" key="6">
    <source>
        <dbReference type="ARBA" id="ARBA00022475"/>
    </source>
</evidence>
<name>A0A511BMM6_9PROT</name>
<protein>
    <recommendedName>
        <fullName evidence="4 12">Heme exporter protein D</fullName>
    </recommendedName>
</protein>
<accession>A0A511BMM6</accession>
<evidence type="ECO:0000256" key="11">
    <source>
        <dbReference type="ARBA" id="ARBA00023136"/>
    </source>
</evidence>
<dbReference type="GO" id="GO:0005886">
    <property type="term" value="C:plasma membrane"/>
    <property type="evidence" value="ECO:0007669"/>
    <property type="project" value="UniProtKB-SubCell"/>
</dbReference>
<evidence type="ECO:0000256" key="3">
    <source>
        <dbReference type="ARBA" id="ARBA00008741"/>
    </source>
</evidence>
<proteinExistence type="inferred from homology"/>
<evidence type="ECO:0000256" key="1">
    <source>
        <dbReference type="ARBA" id="ARBA00002442"/>
    </source>
</evidence>
<comment type="function">
    <text evidence="1 12">Required for the export of heme to the periplasm for the biogenesis of c-type cytochromes.</text>
</comment>
<organism evidence="14 15">
    <name type="scientific">Swaminathania salitolerans</name>
    <dbReference type="NCBI Taxonomy" id="182838"/>
    <lineage>
        <taxon>Bacteria</taxon>
        <taxon>Pseudomonadati</taxon>
        <taxon>Pseudomonadota</taxon>
        <taxon>Alphaproteobacteria</taxon>
        <taxon>Acetobacterales</taxon>
        <taxon>Acetobacteraceae</taxon>
        <taxon>Swaminathania</taxon>
    </lineage>
</organism>
<evidence type="ECO:0000256" key="13">
    <source>
        <dbReference type="SAM" id="Coils"/>
    </source>
</evidence>
<evidence type="ECO:0000256" key="10">
    <source>
        <dbReference type="ARBA" id="ARBA00022989"/>
    </source>
</evidence>
<dbReference type="EMBL" id="BJVC01000001">
    <property type="protein sequence ID" value="GEL01322.1"/>
    <property type="molecule type" value="Genomic_DNA"/>
</dbReference>
<gene>
    <name evidence="14" type="ORF">SSA02_04850</name>
</gene>
<evidence type="ECO:0000256" key="5">
    <source>
        <dbReference type="ARBA" id="ARBA00022448"/>
    </source>
</evidence>
<evidence type="ECO:0000256" key="8">
    <source>
        <dbReference type="ARBA" id="ARBA00022692"/>
    </source>
</evidence>
<dbReference type="Pfam" id="PF04995">
    <property type="entry name" value="CcmD"/>
    <property type="match status" value="1"/>
</dbReference>
<dbReference type="InterPro" id="IPR007078">
    <property type="entry name" value="Haem_export_protD_CcmD"/>
</dbReference>
<reference evidence="14 15" key="1">
    <citation type="submission" date="2019-07" db="EMBL/GenBank/DDBJ databases">
        <title>Whole genome shotgun sequence of Swaminathania salitolerans NBRC 104436.</title>
        <authorList>
            <person name="Hosoyama A."/>
            <person name="Uohara A."/>
            <person name="Ohji S."/>
            <person name="Ichikawa N."/>
        </authorList>
    </citation>
    <scope>NUCLEOTIDE SEQUENCE [LARGE SCALE GENOMIC DNA]</scope>
    <source>
        <strain evidence="14 15">NBRC 104436</strain>
    </source>
</reference>
<dbReference type="GO" id="GO:0017004">
    <property type="term" value="P:cytochrome complex assembly"/>
    <property type="evidence" value="ECO:0007669"/>
    <property type="project" value="UniProtKB-KW"/>
</dbReference>
<keyword evidence="8 12" id="KW-0812">Transmembrane</keyword>
<keyword evidence="11 12" id="KW-0472">Membrane</keyword>
<evidence type="ECO:0000256" key="7">
    <source>
        <dbReference type="ARBA" id="ARBA00022519"/>
    </source>
</evidence>
<dbReference type="Proteomes" id="UP000321405">
    <property type="component" value="Unassembled WGS sequence"/>
</dbReference>
<sequence length="51" mass="5760">MTHLPYILSSYGLTAIAALWLSIALRLRLKRARARLAGLERAARAQERRSP</sequence>
<keyword evidence="6 12" id="KW-1003">Cell membrane</keyword>
<evidence type="ECO:0000313" key="15">
    <source>
        <dbReference type="Proteomes" id="UP000321405"/>
    </source>
</evidence>
<keyword evidence="7 12" id="KW-0997">Cell inner membrane</keyword>
<feature type="transmembrane region" description="Helical" evidence="12">
    <location>
        <begin position="6"/>
        <end position="25"/>
    </location>
</feature>
<evidence type="ECO:0000256" key="2">
    <source>
        <dbReference type="ARBA" id="ARBA00004377"/>
    </source>
</evidence>